<accession>A0A899NEI6</accession>
<dbReference type="EMBL" id="MT813046">
    <property type="protein sequence ID" value="QSM62324.1"/>
    <property type="molecule type" value="Genomic_DNA"/>
</dbReference>
<keyword evidence="1" id="KW-0614">Plasmid</keyword>
<protein>
    <submittedName>
        <fullName evidence="1">Uncharacterized protein</fullName>
    </submittedName>
</protein>
<dbReference type="AlphaFoldDB" id="A0A899NEI6"/>
<evidence type="ECO:0000313" key="1">
    <source>
        <dbReference type="EMBL" id="QSM62324.1"/>
    </source>
</evidence>
<reference evidence="1" key="1">
    <citation type="submission" date="2020-07" db="EMBL/GenBank/DDBJ databases">
        <title>Persistence and transmission of plasmid-borne blaNDM genes carried by diverse species of Enterobacterium in a Chinese goose farm.</title>
        <authorList>
            <person name="Fang L.-X."/>
            <person name="Cen D.-J."/>
        </authorList>
    </citation>
    <scope>NUCLEOTIDE SEQUENCE</scope>
    <source>
        <strain evidence="1">M2</strain>
        <plasmid evidence="1">pM2-1</plasmid>
    </source>
</reference>
<sequence>MGANRRNKFGVSRRFAVRYDRANDPEYMALVERYQTTKRYSQSGKAGDDDHKESVRALHHYHGKIAVESFRK</sequence>
<dbReference type="RefSeq" id="WP_042847047.1">
    <property type="nucleotide sequence ID" value="NZ_CP095444.1"/>
</dbReference>
<gene>
    <name evidence="1" type="ORF">EKPLLCFL_00089</name>
</gene>
<organism evidence="1">
    <name type="scientific">Providencia stuartii</name>
    <dbReference type="NCBI Taxonomy" id="588"/>
    <lineage>
        <taxon>Bacteria</taxon>
        <taxon>Pseudomonadati</taxon>
        <taxon>Pseudomonadota</taxon>
        <taxon>Gammaproteobacteria</taxon>
        <taxon>Enterobacterales</taxon>
        <taxon>Morganellaceae</taxon>
        <taxon>Providencia</taxon>
    </lineage>
</organism>
<geneLocation type="plasmid" evidence="1">
    <name>pM2-1</name>
</geneLocation>
<name>A0A899NEI6_PROST</name>
<proteinExistence type="predicted"/>